<evidence type="ECO:0000256" key="7">
    <source>
        <dbReference type="HAMAP-Rule" id="MF_00159"/>
    </source>
</evidence>
<dbReference type="PATRIC" id="fig|1497955.3.peg.877"/>
<keyword evidence="3 7" id="KW-0560">Oxidoreductase</keyword>
<dbReference type="HAMAP" id="MF_00159">
    <property type="entry name" value="IspG"/>
    <property type="match status" value="1"/>
</dbReference>
<keyword evidence="6 7" id="KW-0414">Isoprene biosynthesis</keyword>
<dbReference type="InterPro" id="IPR045854">
    <property type="entry name" value="NO2/SO3_Rdtase_4Fe4S_sf"/>
</dbReference>
<keyword evidence="5 7" id="KW-0411">Iron-sulfur</keyword>
<evidence type="ECO:0000256" key="1">
    <source>
        <dbReference type="ARBA" id="ARBA00022485"/>
    </source>
</evidence>
<dbReference type="Proteomes" id="UP000070080">
    <property type="component" value="Unassembled WGS sequence"/>
</dbReference>
<feature type="binding site" evidence="7">
    <location>
        <position position="266"/>
    </location>
    <ligand>
        <name>[4Fe-4S] cluster</name>
        <dbReference type="ChEBI" id="CHEBI:49883"/>
    </ligand>
</feature>
<comment type="pathway">
    <text evidence="7">Isoprenoid biosynthesis; isopentenyl diphosphate biosynthesis via DXP pathway; isopentenyl diphosphate from 1-deoxy-D-xylulose 5-phosphate: step 5/6.</text>
</comment>
<sequence length="362" mass="38663">MYEIERRKTRLVKAGKIAFGSDAPLVIQSMNSTDTRDVEASLKQIVELKEAGCHLTRLAVPDFTAANALKEIVKYSPLPIVADIHFDYKLALAAIDANVCKIRINPGNMKMNGGLKEVVQAAKAKHIAIRVGVNAGSLNPKILRKYGGPTAEALVESAKEAINMLEEENFYDIVLSLKSSFPLLTIQAYRLMANVCDYPFHIGVTEAGTLREGTIRSAVGIGTLLAEGIGDTLRVSLTAAPVEEVKAAISILKSLGLSEGLTFISCPTCGRTEVDLINVANEVEKRLANIKVNAKVAVMGCKVNGPGEARGADYGIAGGKGNYLLFKKGVTIKKVSEDGAIDALISEILQDQAKAKTAQAKI</sequence>
<keyword evidence="1 7" id="KW-0004">4Fe-4S</keyword>
<dbReference type="UniPathway" id="UPA00056">
    <property type="reaction ID" value="UER00096"/>
</dbReference>
<protein>
    <recommendedName>
        <fullName evidence="7">4-hydroxy-3-methylbut-2-en-1-yl diphosphate synthase (flavodoxin)</fullName>
        <ecNumber evidence="7">1.17.7.3</ecNumber>
    </recommendedName>
    <alternativeName>
        <fullName evidence="7">1-hydroxy-2-methyl-2-(E)-butenyl 4-diphosphate synthase</fullName>
    </alternativeName>
</protein>
<evidence type="ECO:0000313" key="10">
    <source>
        <dbReference type="EMBL" id="KXB40096.1"/>
    </source>
</evidence>
<comment type="caution">
    <text evidence="10">The sequence shown here is derived from an EMBL/GenBank/DDBJ whole genome shotgun (WGS) entry which is preliminary data.</text>
</comment>
<name>A0A133YA61_9FIRM</name>
<dbReference type="Gene3D" id="3.20.20.20">
    <property type="entry name" value="Dihydropteroate synthase-like"/>
    <property type="match status" value="1"/>
</dbReference>
<dbReference type="SUPFAM" id="SSF56014">
    <property type="entry name" value="Nitrite and sulphite reductase 4Fe-4S domain-like"/>
    <property type="match status" value="1"/>
</dbReference>
<dbReference type="Pfam" id="PF04551">
    <property type="entry name" value="GcpE"/>
    <property type="match status" value="1"/>
</dbReference>
<dbReference type="GO" id="GO:0141197">
    <property type="term" value="F:4-hydroxy-3-methylbut-2-enyl-diphosphate synthase activity (flavodoxin)"/>
    <property type="evidence" value="ECO:0007669"/>
    <property type="project" value="UniProtKB-EC"/>
</dbReference>
<dbReference type="EMBL" id="LSCV01000031">
    <property type="protein sequence ID" value="KXB40096.1"/>
    <property type="molecule type" value="Genomic_DNA"/>
</dbReference>
<dbReference type="AlphaFoldDB" id="A0A133YA61"/>
<feature type="binding site" evidence="7">
    <location>
        <position position="308"/>
    </location>
    <ligand>
        <name>[4Fe-4S] cluster</name>
        <dbReference type="ChEBI" id="CHEBI:49883"/>
    </ligand>
</feature>
<evidence type="ECO:0000256" key="5">
    <source>
        <dbReference type="ARBA" id="ARBA00023014"/>
    </source>
</evidence>
<feature type="domain" description="IspG C-terminal" evidence="9">
    <location>
        <begin position="263"/>
        <end position="348"/>
    </location>
</feature>
<keyword evidence="4 7" id="KW-0408">Iron</keyword>
<comment type="function">
    <text evidence="7">Converts 2C-methyl-D-erythritol 2,4-cyclodiphosphate (ME-2,4cPP) into 1-hydroxy-2-methyl-2-(E)-butenyl 4-diphosphate.</text>
</comment>
<evidence type="ECO:0000256" key="4">
    <source>
        <dbReference type="ARBA" id="ARBA00023004"/>
    </source>
</evidence>
<dbReference type="Gene3D" id="3.30.413.10">
    <property type="entry name" value="Sulfite Reductase Hemoprotein, domain 1"/>
    <property type="match status" value="1"/>
</dbReference>
<keyword evidence="2 7" id="KW-0479">Metal-binding</keyword>
<evidence type="ECO:0000256" key="2">
    <source>
        <dbReference type="ARBA" id="ARBA00022723"/>
    </source>
</evidence>
<dbReference type="PANTHER" id="PTHR30454:SF0">
    <property type="entry name" value="4-HYDROXY-3-METHYLBUT-2-EN-1-YL DIPHOSPHATE SYNTHASE (FERREDOXIN), CHLOROPLASTIC"/>
    <property type="match status" value="1"/>
</dbReference>
<evidence type="ECO:0000259" key="9">
    <source>
        <dbReference type="Pfam" id="PF26540"/>
    </source>
</evidence>
<evidence type="ECO:0000313" key="11">
    <source>
        <dbReference type="Proteomes" id="UP000070080"/>
    </source>
</evidence>
<feature type="binding site" evidence="7">
    <location>
        <position position="269"/>
    </location>
    <ligand>
        <name>[4Fe-4S] cluster</name>
        <dbReference type="ChEBI" id="CHEBI:49883"/>
    </ligand>
</feature>
<reference evidence="11" key="1">
    <citation type="submission" date="2016-01" db="EMBL/GenBank/DDBJ databases">
        <authorList>
            <person name="Mitreva M."/>
            <person name="Pepin K.H."/>
            <person name="Mihindukulasuriya K.A."/>
            <person name="Fulton R."/>
            <person name="Fronick C."/>
            <person name="O'Laughlin M."/>
            <person name="Miner T."/>
            <person name="Herter B."/>
            <person name="Rosa B.A."/>
            <person name="Cordes M."/>
            <person name="Tomlinson C."/>
            <person name="Wollam A."/>
            <person name="Palsikar V.B."/>
            <person name="Mardis E.R."/>
            <person name="Wilson R.K."/>
        </authorList>
    </citation>
    <scope>NUCLEOTIDE SEQUENCE [LARGE SCALE GENOMIC DNA]</scope>
    <source>
        <strain evidence="11">KA00274</strain>
    </source>
</reference>
<gene>
    <name evidence="7" type="primary">ispG</name>
    <name evidence="10" type="ORF">HMPREF1872_00906</name>
</gene>
<dbReference type="STRING" id="1497955.HMPREF1872_00906"/>
<proteinExistence type="inferred from homology"/>
<dbReference type="GO" id="GO:0016114">
    <property type="term" value="P:terpenoid biosynthetic process"/>
    <property type="evidence" value="ECO:0007669"/>
    <property type="project" value="InterPro"/>
</dbReference>
<evidence type="ECO:0000256" key="6">
    <source>
        <dbReference type="ARBA" id="ARBA00023229"/>
    </source>
</evidence>
<feature type="domain" description="IspG TIM-barrel" evidence="8">
    <location>
        <begin position="9"/>
        <end position="248"/>
    </location>
</feature>
<dbReference type="InterPro" id="IPR011005">
    <property type="entry name" value="Dihydropteroate_synth-like_sf"/>
</dbReference>
<comment type="cofactor">
    <cofactor evidence="7">
        <name>[4Fe-4S] cluster</name>
        <dbReference type="ChEBI" id="CHEBI:49883"/>
    </cofactor>
    <text evidence="7">Binds 1 [4Fe-4S] cluster.</text>
</comment>
<feature type="binding site" evidence="7">
    <location>
        <position position="301"/>
    </location>
    <ligand>
        <name>[4Fe-4S] cluster</name>
        <dbReference type="ChEBI" id="CHEBI:49883"/>
    </ligand>
</feature>
<dbReference type="GO" id="GO:0005506">
    <property type="term" value="F:iron ion binding"/>
    <property type="evidence" value="ECO:0007669"/>
    <property type="project" value="InterPro"/>
</dbReference>
<dbReference type="InterPro" id="IPR058579">
    <property type="entry name" value="IspG_C"/>
</dbReference>
<dbReference type="NCBIfam" id="TIGR00612">
    <property type="entry name" value="ispG_gcpE"/>
    <property type="match status" value="1"/>
</dbReference>
<dbReference type="PIRSF" id="PIRSF004640">
    <property type="entry name" value="IspG"/>
    <property type="match status" value="1"/>
</dbReference>
<accession>A0A133YA61</accession>
<dbReference type="InterPro" id="IPR016425">
    <property type="entry name" value="IspG_bac"/>
</dbReference>
<evidence type="ECO:0000256" key="3">
    <source>
        <dbReference type="ARBA" id="ARBA00023002"/>
    </source>
</evidence>
<dbReference type="GO" id="GO:0051539">
    <property type="term" value="F:4 iron, 4 sulfur cluster binding"/>
    <property type="evidence" value="ECO:0007669"/>
    <property type="project" value="UniProtKB-UniRule"/>
</dbReference>
<organism evidence="10 11">
    <name type="scientific">Amygdalobacter nucleatus</name>
    <dbReference type="NCBI Taxonomy" id="3029274"/>
    <lineage>
        <taxon>Bacteria</taxon>
        <taxon>Bacillati</taxon>
        <taxon>Bacillota</taxon>
        <taxon>Clostridia</taxon>
        <taxon>Eubacteriales</taxon>
        <taxon>Oscillospiraceae</taxon>
        <taxon>Amygdalobacter</taxon>
    </lineage>
</organism>
<comment type="similarity">
    <text evidence="7">Belongs to the IspG family.</text>
</comment>
<dbReference type="EC" id="1.17.7.3" evidence="7"/>
<evidence type="ECO:0000259" key="8">
    <source>
        <dbReference type="Pfam" id="PF04551"/>
    </source>
</evidence>
<dbReference type="InterPro" id="IPR004588">
    <property type="entry name" value="IspG_bac-typ"/>
</dbReference>
<keyword evidence="11" id="KW-1185">Reference proteome</keyword>
<dbReference type="InterPro" id="IPR058578">
    <property type="entry name" value="IspG_TIM"/>
</dbReference>
<dbReference type="FunFam" id="3.20.20.20:FF:000001">
    <property type="entry name" value="4-hydroxy-3-methylbut-2-en-1-yl diphosphate synthase (flavodoxin)"/>
    <property type="match status" value="1"/>
</dbReference>
<dbReference type="Pfam" id="PF26540">
    <property type="entry name" value="GcpE_C"/>
    <property type="match status" value="1"/>
</dbReference>
<dbReference type="GO" id="GO:0019288">
    <property type="term" value="P:isopentenyl diphosphate biosynthetic process, methylerythritol 4-phosphate pathway"/>
    <property type="evidence" value="ECO:0007669"/>
    <property type="project" value="UniProtKB-UniRule"/>
</dbReference>
<dbReference type="NCBIfam" id="NF001540">
    <property type="entry name" value="PRK00366.1"/>
    <property type="match status" value="1"/>
</dbReference>
<dbReference type="PANTHER" id="PTHR30454">
    <property type="entry name" value="4-HYDROXY-3-METHYLBUT-2-EN-1-YL DIPHOSPHATE SYNTHASE"/>
    <property type="match status" value="1"/>
</dbReference>
<comment type="catalytic activity">
    <reaction evidence="7">
        <text>(2E)-4-hydroxy-3-methylbut-2-enyl diphosphate + oxidized [flavodoxin] + H2O + 2 H(+) = 2-C-methyl-D-erythritol 2,4-cyclic diphosphate + reduced [flavodoxin]</text>
        <dbReference type="Rhea" id="RHEA:43604"/>
        <dbReference type="Rhea" id="RHEA-COMP:10622"/>
        <dbReference type="Rhea" id="RHEA-COMP:10623"/>
        <dbReference type="ChEBI" id="CHEBI:15377"/>
        <dbReference type="ChEBI" id="CHEBI:15378"/>
        <dbReference type="ChEBI" id="CHEBI:57618"/>
        <dbReference type="ChEBI" id="CHEBI:58210"/>
        <dbReference type="ChEBI" id="CHEBI:58483"/>
        <dbReference type="ChEBI" id="CHEBI:128753"/>
        <dbReference type="EC" id="1.17.7.3"/>
    </reaction>
</comment>
<dbReference type="GO" id="GO:0046429">
    <property type="term" value="F:4-hydroxy-3-methylbut-2-en-1-yl diphosphate synthase activity (ferredoxin)"/>
    <property type="evidence" value="ECO:0007669"/>
    <property type="project" value="UniProtKB-UniRule"/>
</dbReference>